<reference evidence="2" key="2">
    <citation type="submission" date="2004-02" db="EMBL/GenBank/DDBJ databases">
        <authorList>
            <consortium name="Genoscope"/>
            <consortium name="Whitehead Institute Centre for Genome Research"/>
        </authorList>
    </citation>
    <scope>NUCLEOTIDE SEQUENCE</scope>
</reference>
<organism evidence="2">
    <name type="scientific">Tetraodon nigroviridis</name>
    <name type="common">Spotted green pufferfish</name>
    <name type="synonym">Chelonodon nigroviridis</name>
    <dbReference type="NCBI Taxonomy" id="99883"/>
    <lineage>
        <taxon>Eukaryota</taxon>
        <taxon>Metazoa</taxon>
        <taxon>Chordata</taxon>
        <taxon>Craniata</taxon>
        <taxon>Vertebrata</taxon>
        <taxon>Euteleostomi</taxon>
        <taxon>Actinopterygii</taxon>
        <taxon>Neopterygii</taxon>
        <taxon>Teleostei</taxon>
        <taxon>Neoteleostei</taxon>
        <taxon>Acanthomorphata</taxon>
        <taxon>Eupercaria</taxon>
        <taxon>Tetraodontiformes</taxon>
        <taxon>Tetradontoidea</taxon>
        <taxon>Tetraodontidae</taxon>
        <taxon>Tetraodon</taxon>
    </lineage>
</organism>
<proteinExistence type="predicted"/>
<protein>
    <submittedName>
        <fullName evidence="2">(spotted green pufferfish) hypothetical protein</fullName>
    </submittedName>
</protein>
<reference evidence="2" key="1">
    <citation type="journal article" date="2004" name="Nature">
        <title>Genome duplication in the teleost fish Tetraodon nigroviridis reveals the early vertebrate proto-karyotype.</title>
        <authorList>
            <person name="Jaillon O."/>
            <person name="Aury J.-M."/>
            <person name="Brunet F."/>
            <person name="Petit J.-L."/>
            <person name="Stange-Thomann N."/>
            <person name="Mauceli E."/>
            <person name="Bouneau L."/>
            <person name="Fischer C."/>
            <person name="Ozouf-Costaz C."/>
            <person name="Bernot A."/>
            <person name="Nicaud S."/>
            <person name="Jaffe D."/>
            <person name="Fisher S."/>
            <person name="Lutfalla G."/>
            <person name="Dossat C."/>
            <person name="Segurens B."/>
            <person name="Dasilva C."/>
            <person name="Salanoubat M."/>
            <person name="Levy M."/>
            <person name="Boudet N."/>
            <person name="Castellano S."/>
            <person name="Anthouard V."/>
            <person name="Jubin C."/>
            <person name="Castelli V."/>
            <person name="Katinka M."/>
            <person name="Vacherie B."/>
            <person name="Biemont C."/>
            <person name="Skalli Z."/>
            <person name="Cattolico L."/>
            <person name="Poulain J."/>
            <person name="De Berardinis V."/>
            <person name="Cruaud C."/>
            <person name="Duprat S."/>
            <person name="Brottier P."/>
            <person name="Coutanceau J.-P."/>
            <person name="Gouzy J."/>
            <person name="Parra G."/>
            <person name="Lardier G."/>
            <person name="Chapple C."/>
            <person name="McKernan K.J."/>
            <person name="McEwan P."/>
            <person name="Bosak S."/>
            <person name="Kellis M."/>
            <person name="Volff J.-N."/>
            <person name="Guigo R."/>
            <person name="Zody M.C."/>
            <person name="Mesirov J."/>
            <person name="Lindblad-Toh K."/>
            <person name="Birren B."/>
            <person name="Nusbaum C."/>
            <person name="Kahn D."/>
            <person name="Robinson-Rechavi M."/>
            <person name="Laudet V."/>
            <person name="Schachter V."/>
            <person name="Quetier F."/>
            <person name="Saurin W."/>
            <person name="Scarpelli C."/>
            <person name="Wincker P."/>
            <person name="Lander E.S."/>
            <person name="Weissenbach J."/>
            <person name="Roest Crollius H."/>
        </authorList>
    </citation>
    <scope>NUCLEOTIDE SEQUENCE [LARGE SCALE GENOMIC DNA]</scope>
</reference>
<evidence type="ECO:0000256" key="1">
    <source>
        <dbReference type="SAM" id="MobiDB-lite"/>
    </source>
</evidence>
<name>Q4TDB3_TETNG</name>
<accession>Q4TDB3</accession>
<evidence type="ECO:0000313" key="2">
    <source>
        <dbReference type="EMBL" id="CAF89119.1"/>
    </source>
</evidence>
<gene>
    <name evidence="2" type="ORF">GSTENG00002884001</name>
</gene>
<feature type="compositionally biased region" description="Basic residues" evidence="1">
    <location>
        <begin position="9"/>
        <end position="19"/>
    </location>
</feature>
<feature type="compositionally biased region" description="Polar residues" evidence="1">
    <location>
        <begin position="36"/>
        <end position="47"/>
    </location>
</feature>
<comment type="caution">
    <text evidence="2">The sequence shown here is derived from an EMBL/GenBank/DDBJ whole genome shotgun (WGS) entry which is preliminary data.</text>
</comment>
<dbReference type="KEGG" id="tng:GSTEN00002884G001"/>
<sequence>MPTSSACTRRSHAGARRRLQTGNFTEELQKAETKQSETLNQRRSGTSICAAAQRRRSPLPPAEVRAAADGPSEQRWSQTVAPTLSHGAQGRC</sequence>
<dbReference type="AlphaFoldDB" id="Q4TDB3"/>
<feature type="region of interest" description="Disordered" evidence="1">
    <location>
        <begin position="1"/>
        <end position="92"/>
    </location>
</feature>
<dbReference type="EMBL" id="CAAE01006373">
    <property type="protein sequence ID" value="CAF89119.1"/>
    <property type="molecule type" value="Genomic_DNA"/>
</dbReference>